<evidence type="ECO:0000259" key="1">
    <source>
        <dbReference type="Pfam" id="PF08389"/>
    </source>
</evidence>
<feature type="domain" description="Exportin-1/Importin-beta-like" evidence="1">
    <location>
        <begin position="104"/>
        <end position="259"/>
    </location>
</feature>
<dbReference type="AlphaFoldDB" id="K9MR09"/>
<name>K9MR09_MNELE</name>
<dbReference type="GO" id="GO:0003723">
    <property type="term" value="F:RNA binding"/>
    <property type="evidence" value="ECO:0007669"/>
    <property type="project" value="TreeGrafter"/>
</dbReference>
<reference evidence="3" key="1">
    <citation type="journal article" date="2012" name="BMC Genomics">
        <title>MicroRNAs and essential components of the microRNA processing machinery are not encoded in the genome of the ctenophore Mnemiopsis leidyi.</title>
        <authorList>
            <person name="Maxwell E.K."/>
            <person name="Ryan J.F."/>
            <person name="Schnitzler C.E."/>
            <person name="Browne W.E."/>
            <person name="Baxevanis A.D."/>
        </authorList>
    </citation>
    <scope>NUCLEOTIDE SEQUENCE</scope>
</reference>
<dbReference type="InterPro" id="IPR011989">
    <property type="entry name" value="ARM-like"/>
</dbReference>
<organism evidence="3">
    <name type="scientific">Mnemiopsis leidyi</name>
    <name type="common">Sea walnut</name>
    <name type="synonym">Warty comb jellyfish</name>
    <dbReference type="NCBI Taxonomy" id="27923"/>
    <lineage>
        <taxon>Eukaryota</taxon>
        <taxon>Metazoa</taxon>
        <taxon>Ctenophora</taxon>
        <taxon>Tentaculata</taxon>
        <taxon>Lobata</taxon>
        <taxon>Bolinopsidae</taxon>
        <taxon>Mnemiopsis</taxon>
    </lineage>
</organism>
<dbReference type="HOGENOM" id="CLU_002828_0_0_1"/>
<dbReference type="InterPro" id="IPR013598">
    <property type="entry name" value="Exportin-1/Importin-b-like"/>
</dbReference>
<dbReference type="PANTHER" id="PTHR11223">
    <property type="entry name" value="EXPORTIN 1/5"/>
    <property type="match status" value="1"/>
</dbReference>
<sequence>MSTHAIVEAINTIHSPKSTSSQRSAAYNTCEAYKTTCDNLPLIGLELAKPSNSVVIRHFGYQLLDHYVKFKWTEASDTDKQEFKTLLINRMLEGGTLNLVDESPLIRNTLTNLVGEILKRDWPQQWLDFLSVVRRNVEQDNTAGEVLLSAMARLVEDIELDSKLTPARRSDLLRSVGLCKDQLVEMIACKLQGAIDKGDSQQNTPLLMTCLSALNLLSAASSMTWFHVRSLYDKSSHVCTLLFLLLRNKTLRQAAADVLYNIAGRKTTANDNLQFTNFMLQDDAMKMVFDISNEICSVTLNDEATVFLKTLCRVYTQVGENHISGIIRNDLVLPKEAFQKYLQLMLIFYQNPLITIRSIVIDVWVHFLNFDQLKKNEDLLLVVPHVLQSTMKHFCKPLEPADDVLDSFELMKIYNGLLSKMISLVDLSGKLCPNESLEVVFEWQRALLNSPIPTETLCNDDTPPFNVWKYFSIFTEKSITACLKSKTALKIDPIQQSLSLLLGFDCSDPLISYWHVSAINGYVPTFKLCDSQTIPMLEKLFYLLGKKFEQSYPGVTPEHMSALVSDLHRHTSSCLLRFVTNYPSVITWEVFQAMQSLYDNLLTMIDNQRYGSMLLILEALISGSNNIPDLEKQIQYIQQLIAPLTTFLDTPDLLNHSSQFSSFLQLLEVSPTNISAVTTPIKQIKLSGATLCAVSKRFTKEGTPKPAFQMVFPYLERVFAINKQINKFWCAATYKDLPWLKGPLEPDKETKMIYCTLLDKRTASSPTFRMNMVALTDYSNQLVESLCENLSRDVYKWAAFPSIIMDCYAQFLSTMQMTRVKAVLHSVIKPYLVNCPLEEFGLCLPVLQVTLDTVYKRLSAEWEQIQTRKLVLSSDDYNESSAELDEIFNDHMVLIVTREYCELLSQFFSKSKKKDKRKSGTFNPITEHLMNDKSVSGPLLMSVFSCMAWGDGVSSNRACAMAHNAIKLITATGQPLSDEATYTFLVKAIQALQIHGQHDNCLYTLLNVIVSIIQLTHRTIPHVTRGVLSQIPHVVPEKIDRFFKNLEKREASDRNLRDSLQSVVNPIISRPISEAGKQHYKISELGPLLFQKKNVAVEQNGGPEGLHSLFNYTDTS</sequence>
<feature type="domain" description="Exportin-5 C-terminal" evidence="2">
    <location>
        <begin position="305"/>
        <end position="1077"/>
    </location>
</feature>
<dbReference type="OMA" id="HAQIPFI"/>
<dbReference type="SUPFAM" id="SSF48371">
    <property type="entry name" value="ARM repeat"/>
    <property type="match status" value="1"/>
</dbReference>
<dbReference type="Pfam" id="PF08389">
    <property type="entry name" value="Xpo1"/>
    <property type="match status" value="1"/>
</dbReference>
<dbReference type="GO" id="GO:0042565">
    <property type="term" value="C:RNA nuclear export complex"/>
    <property type="evidence" value="ECO:0007669"/>
    <property type="project" value="TreeGrafter"/>
</dbReference>
<dbReference type="EMBL" id="JQ437407">
    <property type="protein sequence ID" value="AFX00005.1"/>
    <property type="molecule type" value="mRNA"/>
</dbReference>
<proteinExistence type="evidence at transcript level"/>
<dbReference type="GO" id="GO:0005049">
    <property type="term" value="F:nuclear export signal receptor activity"/>
    <property type="evidence" value="ECO:0007669"/>
    <property type="project" value="InterPro"/>
</dbReference>
<dbReference type="InterPro" id="IPR045065">
    <property type="entry name" value="XPO1/5"/>
</dbReference>
<dbReference type="GO" id="GO:0005737">
    <property type="term" value="C:cytoplasm"/>
    <property type="evidence" value="ECO:0007669"/>
    <property type="project" value="TreeGrafter"/>
</dbReference>
<evidence type="ECO:0000313" key="3">
    <source>
        <dbReference type="EMBL" id="AFX00005.1"/>
    </source>
</evidence>
<accession>K9MR09</accession>
<dbReference type="InterPro" id="IPR016024">
    <property type="entry name" value="ARM-type_fold"/>
</dbReference>
<dbReference type="GO" id="GO:0006405">
    <property type="term" value="P:RNA export from nucleus"/>
    <property type="evidence" value="ECO:0007669"/>
    <property type="project" value="TreeGrafter"/>
</dbReference>
<dbReference type="GO" id="GO:0005634">
    <property type="term" value="C:nucleus"/>
    <property type="evidence" value="ECO:0007669"/>
    <property type="project" value="TreeGrafter"/>
</dbReference>
<dbReference type="Gene3D" id="1.25.10.10">
    <property type="entry name" value="Leucine-rich Repeat Variant"/>
    <property type="match status" value="1"/>
</dbReference>
<dbReference type="GO" id="GO:0006611">
    <property type="term" value="P:protein export from nucleus"/>
    <property type="evidence" value="ECO:0007669"/>
    <property type="project" value="InterPro"/>
</dbReference>
<evidence type="ECO:0000259" key="2">
    <source>
        <dbReference type="Pfam" id="PF19273"/>
    </source>
</evidence>
<dbReference type="PANTHER" id="PTHR11223:SF3">
    <property type="entry name" value="EXPORTIN-5"/>
    <property type="match status" value="1"/>
</dbReference>
<dbReference type="Pfam" id="PF19273">
    <property type="entry name" value="Exportin-5"/>
    <property type="match status" value="1"/>
</dbReference>
<protein>
    <submittedName>
        <fullName evidence="3">Exportin-5</fullName>
    </submittedName>
</protein>
<dbReference type="InterPro" id="IPR045478">
    <property type="entry name" value="Exportin-5_C"/>
</dbReference>